<dbReference type="eggNOG" id="KOG0817">
    <property type="taxonomic scope" value="Eukaryota"/>
</dbReference>
<feature type="domain" description="ACB" evidence="2">
    <location>
        <begin position="12"/>
        <end position="101"/>
    </location>
</feature>
<protein>
    <recommendedName>
        <fullName evidence="2">ACB domain-containing protein</fullName>
    </recommendedName>
</protein>
<evidence type="ECO:0000256" key="1">
    <source>
        <dbReference type="ARBA" id="ARBA00023121"/>
    </source>
</evidence>
<organism evidence="3 4">
    <name type="scientific">Monodelphis domestica</name>
    <name type="common">Gray short-tailed opossum</name>
    <dbReference type="NCBI Taxonomy" id="13616"/>
    <lineage>
        <taxon>Eukaryota</taxon>
        <taxon>Metazoa</taxon>
        <taxon>Chordata</taxon>
        <taxon>Craniata</taxon>
        <taxon>Vertebrata</taxon>
        <taxon>Euteleostomi</taxon>
        <taxon>Mammalia</taxon>
        <taxon>Metatheria</taxon>
        <taxon>Didelphimorphia</taxon>
        <taxon>Didelphidae</taxon>
        <taxon>Monodelphis</taxon>
    </lineage>
</organism>
<proteinExistence type="predicted"/>
<dbReference type="Bgee" id="ENSMODG00000011190">
    <property type="expression patterns" value="Expressed in liver and 17 other cell types or tissues"/>
</dbReference>
<evidence type="ECO:0000313" key="4">
    <source>
        <dbReference type="Proteomes" id="UP000002280"/>
    </source>
</evidence>
<dbReference type="Proteomes" id="UP000002280">
    <property type="component" value="Chromosome 2"/>
</dbReference>
<reference evidence="3 4" key="1">
    <citation type="journal article" date="2007" name="Nature">
        <title>Genome of the marsupial Monodelphis domestica reveals innovation in non-coding sequences.</title>
        <authorList>
            <person name="Mikkelsen T.S."/>
            <person name="Wakefield M.J."/>
            <person name="Aken B."/>
            <person name="Amemiya C.T."/>
            <person name="Chang J.L."/>
            <person name="Duke S."/>
            <person name="Garber M."/>
            <person name="Gentles A.J."/>
            <person name="Goodstadt L."/>
            <person name="Heger A."/>
            <person name="Jurka J."/>
            <person name="Kamal M."/>
            <person name="Mauceli E."/>
            <person name="Searle S.M."/>
            <person name="Sharpe T."/>
            <person name="Baker M.L."/>
            <person name="Batzer M.A."/>
            <person name="Benos P.V."/>
            <person name="Belov K."/>
            <person name="Clamp M."/>
            <person name="Cook A."/>
            <person name="Cuff J."/>
            <person name="Das R."/>
            <person name="Davidow L."/>
            <person name="Deakin J.E."/>
            <person name="Fazzari M.J."/>
            <person name="Glass J.L."/>
            <person name="Grabherr M."/>
            <person name="Greally J.M."/>
            <person name="Gu W."/>
            <person name="Hore T.A."/>
            <person name="Huttley G.A."/>
            <person name="Kleber M."/>
            <person name="Jirtle R.L."/>
            <person name="Koina E."/>
            <person name="Lee J.T."/>
            <person name="Mahony S."/>
            <person name="Marra M.A."/>
            <person name="Miller R.D."/>
            <person name="Nicholls R.D."/>
            <person name="Oda M."/>
            <person name="Papenfuss A.T."/>
            <person name="Parra Z.E."/>
            <person name="Pollock D.D."/>
            <person name="Ray D.A."/>
            <person name="Schein J.E."/>
            <person name="Speed T.P."/>
            <person name="Thompson K."/>
            <person name="VandeBerg J.L."/>
            <person name="Wade C.M."/>
            <person name="Walker J.A."/>
            <person name="Waters P.D."/>
            <person name="Webber C."/>
            <person name="Weidman J.R."/>
            <person name="Xie X."/>
            <person name="Zody M.C."/>
            <person name="Baldwin J."/>
            <person name="Abdouelleil A."/>
            <person name="Abdulkadir J."/>
            <person name="Abebe A."/>
            <person name="Abera B."/>
            <person name="Abreu J."/>
            <person name="Acer S.C."/>
            <person name="Aftuck L."/>
            <person name="Alexander A."/>
            <person name="An P."/>
            <person name="Anderson E."/>
            <person name="Anderson S."/>
            <person name="Arachi H."/>
            <person name="Azer M."/>
            <person name="Bachantsang P."/>
            <person name="Barry A."/>
            <person name="Bayul T."/>
            <person name="Berlin A."/>
            <person name="Bessette D."/>
            <person name="Bloom T."/>
            <person name="Bloom T."/>
            <person name="Boguslavskiy L."/>
            <person name="Bonnet C."/>
            <person name="Boukhgalter B."/>
            <person name="Bourzgui I."/>
            <person name="Brown A."/>
            <person name="Cahill P."/>
            <person name="Channer S."/>
            <person name="Cheshatsang Y."/>
            <person name="Chuda L."/>
            <person name="Citroen M."/>
            <person name="Collymore A."/>
            <person name="Cooke P."/>
            <person name="Costello M."/>
            <person name="D'Aco K."/>
            <person name="Daza R."/>
            <person name="De Haan G."/>
            <person name="DeGray S."/>
            <person name="DeMaso C."/>
            <person name="Dhargay N."/>
            <person name="Dooley K."/>
            <person name="Dooley E."/>
            <person name="Doricent M."/>
            <person name="Dorje P."/>
            <person name="Dorjee K."/>
            <person name="Dupes A."/>
            <person name="Elong R."/>
            <person name="Falk J."/>
            <person name="Farina A."/>
            <person name="Faro S."/>
            <person name="Ferguson D."/>
            <person name="Fisher S."/>
            <person name="Foley C.D."/>
            <person name="Franke A."/>
            <person name="Friedrich D."/>
            <person name="Gadbois L."/>
            <person name="Gearin G."/>
            <person name="Gearin C.R."/>
            <person name="Giannoukos G."/>
            <person name="Goode T."/>
            <person name="Graham J."/>
            <person name="Grandbois E."/>
            <person name="Grewal S."/>
            <person name="Gyaltsen K."/>
            <person name="Hafez N."/>
            <person name="Hagos B."/>
            <person name="Hall J."/>
            <person name="Henson C."/>
            <person name="Hollinger A."/>
            <person name="Honan T."/>
            <person name="Huard M.D."/>
            <person name="Hughes L."/>
            <person name="Hurhula B."/>
            <person name="Husby M.E."/>
            <person name="Kamat A."/>
            <person name="Kanga B."/>
            <person name="Kashin S."/>
            <person name="Khazanovich D."/>
            <person name="Kisner P."/>
            <person name="Lance K."/>
            <person name="Lara M."/>
            <person name="Lee W."/>
            <person name="Lennon N."/>
            <person name="Letendre F."/>
            <person name="LeVine R."/>
            <person name="Lipovsky A."/>
            <person name="Liu X."/>
            <person name="Liu J."/>
            <person name="Liu S."/>
            <person name="Lokyitsang T."/>
            <person name="Lokyitsang Y."/>
            <person name="Lubonja R."/>
            <person name="Lui A."/>
            <person name="MacDonald P."/>
            <person name="Magnisalis V."/>
            <person name="Maru K."/>
            <person name="Matthews C."/>
            <person name="McCusker W."/>
            <person name="McDonough S."/>
            <person name="Mehta T."/>
            <person name="Meldrim J."/>
            <person name="Meneus L."/>
            <person name="Mihai O."/>
            <person name="Mihalev A."/>
            <person name="Mihova T."/>
            <person name="Mittelman R."/>
            <person name="Mlenga V."/>
            <person name="Montmayeur A."/>
            <person name="Mulrain L."/>
            <person name="Navidi A."/>
            <person name="Naylor J."/>
            <person name="Negash T."/>
            <person name="Nguyen T."/>
            <person name="Nguyen N."/>
            <person name="Nicol R."/>
            <person name="Norbu C."/>
            <person name="Norbu N."/>
            <person name="Novod N."/>
            <person name="O'Neill B."/>
            <person name="Osman S."/>
            <person name="Markiewicz E."/>
            <person name="Oyono O.L."/>
            <person name="Patti C."/>
            <person name="Phunkhang P."/>
            <person name="Pierre F."/>
            <person name="Priest M."/>
            <person name="Raghuraman S."/>
            <person name="Rege F."/>
            <person name="Reyes R."/>
            <person name="Rise C."/>
            <person name="Rogov P."/>
            <person name="Ross K."/>
            <person name="Ryan E."/>
            <person name="Settipalli S."/>
            <person name="Shea T."/>
            <person name="Sherpa N."/>
            <person name="Shi L."/>
            <person name="Shih D."/>
            <person name="Sparrow T."/>
            <person name="Spaulding J."/>
            <person name="Stalker J."/>
            <person name="Stange-Thomann N."/>
            <person name="Stavropoulos S."/>
            <person name="Stone C."/>
            <person name="Strader C."/>
            <person name="Tesfaye S."/>
            <person name="Thomson T."/>
            <person name="Thoulutsang Y."/>
            <person name="Thoulutsang D."/>
            <person name="Topham K."/>
            <person name="Topping I."/>
            <person name="Tsamla T."/>
            <person name="Vassiliev H."/>
            <person name="Vo A."/>
            <person name="Wangchuk T."/>
            <person name="Wangdi T."/>
            <person name="Weiand M."/>
            <person name="Wilkinson J."/>
            <person name="Wilson A."/>
            <person name="Yadav S."/>
            <person name="Young G."/>
            <person name="Yu Q."/>
            <person name="Zembek L."/>
            <person name="Zhong D."/>
            <person name="Zimmer A."/>
            <person name="Zwirko Z."/>
            <person name="Jaffe D.B."/>
            <person name="Alvarez P."/>
            <person name="Brockman W."/>
            <person name="Butler J."/>
            <person name="Chin C."/>
            <person name="Gnerre S."/>
            <person name="MacCallum I."/>
            <person name="Graves J.A."/>
            <person name="Ponting C.P."/>
            <person name="Breen M."/>
            <person name="Samollow P.B."/>
            <person name="Lander E.S."/>
            <person name="Lindblad-Toh K."/>
        </authorList>
    </citation>
    <scope>NUCLEOTIDE SEQUENCE [LARGE SCALE GENOMIC DNA]</scope>
</reference>
<dbReference type="SUPFAM" id="SSF47027">
    <property type="entry name" value="Acyl-CoA binding protein"/>
    <property type="match status" value="1"/>
</dbReference>
<keyword evidence="4" id="KW-1185">Reference proteome</keyword>
<dbReference type="GO" id="GO:0000062">
    <property type="term" value="F:fatty-acyl-CoA binding"/>
    <property type="evidence" value="ECO:0000318"/>
    <property type="project" value="GO_Central"/>
</dbReference>
<dbReference type="AlphaFoldDB" id="F6ZAG0"/>
<dbReference type="PANTHER" id="PTHR23310:SF53">
    <property type="entry name" value="ACYL-COA-BINDING DOMAIN-CONTAINING PROTEIN 4"/>
    <property type="match status" value="1"/>
</dbReference>
<dbReference type="InterPro" id="IPR014352">
    <property type="entry name" value="FERM/acyl-CoA-bd_prot_sf"/>
</dbReference>
<accession>F6ZAG0</accession>
<dbReference type="InParanoid" id="F6ZAG0"/>
<sequence>MWTERDRPEPDHQKQFHAAVSVIQSLPKNGSYRASYEEMLRFYSYYKQATQGPCHMPRPGFWDPIGRYKWDAWHRLGRMSQKEAMAAYITEMKVVAQKVIDTVPLSEVDDGMFNYFVPLYEMIPDMPQPPEVFLKKLTARKEKIPNGDMKMAFDPLPPPEEPAPQTSGAQLPRVPSIHGRASMDLDTEIFCDSLEQLEPEQGEWLQEELKESLVGEPDVSSDHLLSRERGDSSPASLTCLPSGIFSLSCIPVPVLPLVWGWVKVQGWQFYLEGAGQGTGSSASCPGLPQKQLPLTLRATGERGRRWGWPKSLPFPVRPPRVPPLGTAAQPLEPFPPRQEFLTLLVLVSSLLWP</sequence>
<dbReference type="InterPro" id="IPR000582">
    <property type="entry name" value="Acyl-CoA-binding_protein"/>
</dbReference>
<dbReference type="FunCoup" id="F6ZAG0">
    <property type="interactions" value="327"/>
</dbReference>
<reference evidence="3" key="2">
    <citation type="submission" date="2025-08" db="UniProtKB">
        <authorList>
            <consortium name="Ensembl"/>
        </authorList>
    </citation>
    <scope>IDENTIFICATION</scope>
</reference>
<dbReference type="STRING" id="13616.ENSMODP00000013998"/>
<dbReference type="FunFam" id="1.20.80.10:FF:000010">
    <property type="entry name" value="Acyl-CoA-binding domain-containing protein 5"/>
    <property type="match status" value="1"/>
</dbReference>
<keyword evidence="1" id="KW-0446">Lipid-binding</keyword>
<dbReference type="HOGENOM" id="CLU_034436_1_0_1"/>
<dbReference type="PROSITE" id="PS51228">
    <property type="entry name" value="ACB_2"/>
    <property type="match status" value="1"/>
</dbReference>
<dbReference type="PRINTS" id="PR00689">
    <property type="entry name" value="ACOABINDINGP"/>
</dbReference>
<dbReference type="Pfam" id="PF00887">
    <property type="entry name" value="ACBP"/>
    <property type="match status" value="1"/>
</dbReference>
<evidence type="ECO:0000313" key="3">
    <source>
        <dbReference type="Ensembl" id="ENSMODP00000013998.4"/>
    </source>
</evidence>
<dbReference type="PANTHER" id="PTHR23310">
    <property type="entry name" value="ACYL-COA-BINDING PROTEIN, ACBP"/>
    <property type="match status" value="1"/>
</dbReference>
<reference evidence="3" key="3">
    <citation type="submission" date="2025-09" db="UniProtKB">
        <authorList>
            <consortium name="Ensembl"/>
        </authorList>
    </citation>
    <scope>IDENTIFICATION</scope>
</reference>
<name>F6ZAG0_MONDO</name>
<dbReference type="GeneTree" id="ENSGT00940000160739"/>
<dbReference type="Ensembl" id="ENSMODT00000014256.4">
    <property type="protein sequence ID" value="ENSMODP00000013998.4"/>
    <property type="gene ID" value="ENSMODG00000011190.4"/>
</dbReference>
<evidence type="ECO:0000259" key="2">
    <source>
        <dbReference type="PROSITE" id="PS51228"/>
    </source>
</evidence>
<dbReference type="GO" id="GO:0006631">
    <property type="term" value="P:fatty acid metabolic process"/>
    <property type="evidence" value="ECO:0000318"/>
    <property type="project" value="GO_Central"/>
</dbReference>
<dbReference type="InterPro" id="IPR035984">
    <property type="entry name" value="Acyl-CoA-binding_sf"/>
</dbReference>
<dbReference type="GO" id="GO:0005737">
    <property type="term" value="C:cytoplasm"/>
    <property type="evidence" value="ECO:0000318"/>
    <property type="project" value="GO_Central"/>
</dbReference>
<dbReference type="Gene3D" id="1.20.80.10">
    <property type="match status" value="1"/>
</dbReference>